<reference evidence="4" key="1">
    <citation type="submission" date="2023-06" db="EMBL/GenBank/DDBJ databases">
        <title>Genome-scale phylogeny and comparative genomics of the fungal order Sordariales.</title>
        <authorList>
            <consortium name="Lawrence Berkeley National Laboratory"/>
            <person name="Hensen N."/>
            <person name="Bonometti L."/>
            <person name="Westerberg I."/>
            <person name="Brannstrom I.O."/>
            <person name="Guillou S."/>
            <person name="Cros-Aarteil S."/>
            <person name="Calhoun S."/>
            <person name="Haridas S."/>
            <person name="Kuo A."/>
            <person name="Mondo S."/>
            <person name="Pangilinan J."/>
            <person name="Riley R."/>
            <person name="Labutti K."/>
            <person name="Andreopoulos B."/>
            <person name="Lipzen A."/>
            <person name="Chen C."/>
            <person name="Yanf M."/>
            <person name="Daum C."/>
            <person name="Ng V."/>
            <person name="Clum A."/>
            <person name="Steindorff A."/>
            <person name="Ohm R."/>
            <person name="Martin F."/>
            <person name="Silar P."/>
            <person name="Natvig D."/>
            <person name="Lalanne C."/>
            <person name="Gautier V."/>
            <person name="Ament-Velasquez S.L."/>
            <person name="Kruys A."/>
            <person name="Hutchinson M.I."/>
            <person name="Powell A.J."/>
            <person name="Barry K."/>
            <person name="Miller A.N."/>
            <person name="Grigoriev I.V."/>
            <person name="Debuchy R."/>
            <person name="Gladieux P."/>
            <person name="Thoren M.H."/>
            <person name="Johannesson H."/>
        </authorList>
    </citation>
    <scope>NUCLEOTIDE SEQUENCE</scope>
    <source>
        <strain evidence="4">SMH4607-1</strain>
    </source>
</reference>
<feature type="domain" description="Nephrocystin 3-like N-terminal" evidence="3">
    <location>
        <begin position="429"/>
        <end position="633"/>
    </location>
</feature>
<keyword evidence="1" id="KW-0677">Repeat</keyword>
<dbReference type="Gene3D" id="3.40.50.1820">
    <property type="entry name" value="alpha/beta hydrolase"/>
    <property type="match status" value="1"/>
</dbReference>
<feature type="compositionally biased region" description="Pro residues" evidence="2">
    <location>
        <begin position="1126"/>
        <end position="1138"/>
    </location>
</feature>
<dbReference type="InterPro" id="IPR027417">
    <property type="entry name" value="P-loop_NTPase"/>
</dbReference>
<evidence type="ECO:0000256" key="1">
    <source>
        <dbReference type="ARBA" id="ARBA00022737"/>
    </source>
</evidence>
<dbReference type="InterPro" id="IPR056884">
    <property type="entry name" value="NPHP3-like_N"/>
</dbReference>
<feature type="region of interest" description="Disordered" evidence="2">
    <location>
        <begin position="1045"/>
        <end position="1178"/>
    </location>
</feature>
<dbReference type="SUPFAM" id="SSF52540">
    <property type="entry name" value="P-loop containing nucleoside triphosphate hydrolases"/>
    <property type="match status" value="1"/>
</dbReference>
<dbReference type="Pfam" id="PF24883">
    <property type="entry name" value="NPHP3_N"/>
    <property type="match status" value="1"/>
</dbReference>
<feature type="compositionally biased region" description="Pro residues" evidence="2">
    <location>
        <begin position="1050"/>
        <end position="1059"/>
    </location>
</feature>
<feature type="compositionally biased region" description="Basic and acidic residues" evidence="2">
    <location>
        <begin position="1102"/>
        <end position="1112"/>
    </location>
</feature>
<evidence type="ECO:0000313" key="4">
    <source>
        <dbReference type="EMBL" id="KAK0716102.1"/>
    </source>
</evidence>
<dbReference type="SUPFAM" id="SSF53474">
    <property type="entry name" value="alpha/beta-Hydrolases"/>
    <property type="match status" value="1"/>
</dbReference>
<dbReference type="Proteomes" id="UP001172102">
    <property type="component" value="Unassembled WGS sequence"/>
</dbReference>
<evidence type="ECO:0000256" key="2">
    <source>
        <dbReference type="SAM" id="MobiDB-lite"/>
    </source>
</evidence>
<gene>
    <name evidence="4" type="ORF">B0H67DRAFT_257140</name>
</gene>
<proteinExistence type="predicted"/>
<comment type="caution">
    <text evidence="4">The sequence shown here is derived from an EMBL/GenBank/DDBJ whole genome shotgun (WGS) entry which is preliminary data.</text>
</comment>
<dbReference type="InterPro" id="IPR029058">
    <property type="entry name" value="AB_hydrolase_fold"/>
</dbReference>
<dbReference type="AlphaFoldDB" id="A0AA40AHV2"/>
<sequence>MSMPDKAKTYRARQLPCILTSLPQVASFLAGVVPGLAAGDVHVFSLATSLNPLEIPPTKVATLMFDRVPPIFDGDNTEWVISGQSAGLLRNLLIDVHFRDFTPLNDVLPEDHSLDCIAVSGLASHPFGSWQQRGPRTSFMWLRDRLPRDLPHVRSIIYGYDTALVDSESVKGVNDIGIALITKMKSIGRASPAAKPLVIIAHSLGGIVIKQAMVAMARARESTGEMLESVRRAIFFGVPNRGMQISHLLPMVHDRPNSHLTHLLSAESDYLEELDYQFSGIVEHRGIEIMSVYETKRTDTAQKNASGQWTRGGPKELIVDKSSAIQRKSSLNLPVDEDHSNMVKFGADDQNCQAILSFILDSHPINTNSCESVKPMDSDSISGGRVQVGPDTIFEYKMKLRYTILMKTSLSIWETGYRLNDIEDRYESTFEWIFDKSIGFTEWLKGTGKIFWINGKPGCGKSTIMKLVLNDDRTRQLFMGGHQSHSDWGAVGMADFFFHDRGSPVQKSIEGMLSRILYQLLGDRDSEDARGVPFCVAELILPIWEKLLPREHEGRAGREHDGRTGPRLWNLDSLRQALDIILTQNRAPLLLLLFLDALDEFDGEPQVIADFVQDLTRPREGSRTAVKVCCSSRPWNVFRDSFSDLDGCRVHKHTQEDISRYINGRFETNPRMKKMTARGSPSDKKMVQRLKTTLSERAQGVFVWVRLVVDELLKACTDGSIPEELLELLSSIPADLDKTYQRLIDRIPPRYRFESYVFIEIVLRNKYAFGLRDLGLALLCALAKTVKSAEKLPSDPFSEDFIAATRRRLQSRCGGMLEVLKDTTVQFMHQTAKEYFSRPGASEAIVGHEPKLCVENGFSFITRFYLTLGSVRCDGFNGLSYLLSRFRKFPSGSHIASFYKNRWREDDHMQVHYNVGTKMDMIFVSRAMDRKISSEHFLLLMDHAAFQLPVAMKKHCMAAAYMSEVSTGRSLHGFLLPLADDEAIRNLFSLVPASEFGSNRHCNSVKDFAREAGLRLLLEDSGIPPVSRRPPRNLRQLKGRRVFAEGCQIPPTPSRPRPVPLRRQRAPEEQRPASQQARHRQMWHESPRIWPSPEPYPAYAPPEERAQGEQRQRYYSPGPHYYYPAPQEPFAPRYPMPPDYYQGGSSRGQPRGRHGQASLRGEYWDLPSRDRGNYYPDW</sequence>
<accession>A0AA40AHV2</accession>
<evidence type="ECO:0000259" key="3">
    <source>
        <dbReference type="Pfam" id="PF24883"/>
    </source>
</evidence>
<protein>
    <recommendedName>
        <fullName evidence="3">Nephrocystin 3-like N-terminal domain-containing protein</fullName>
    </recommendedName>
</protein>
<keyword evidence="5" id="KW-1185">Reference proteome</keyword>
<dbReference type="EMBL" id="JAUKUA010000004">
    <property type="protein sequence ID" value="KAK0716102.1"/>
    <property type="molecule type" value="Genomic_DNA"/>
</dbReference>
<dbReference type="PANTHER" id="PTHR10039">
    <property type="entry name" value="AMELOGENIN"/>
    <property type="match status" value="1"/>
</dbReference>
<dbReference type="PANTHER" id="PTHR10039:SF5">
    <property type="entry name" value="NACHT DOMAIN-CONTAINING PROTEIN"/>
    <property type="match status" value="1"/>
</dbReference>
<organism evidence="4 5">
    <name type="scientific">Lasiosphaeris hirsuta</name>
    <dbReference type="NCBI Taxonomy" id="260670"/>
    <lineage>
        <taxon>Eukaryota</taxon>
        <taxon>Fungi</taxon>
        <taxon>Dikarya</taxon>
        <taxon>Ascomycota</taxon>
        <taxon>Pezizomycotina</taxon>
        <taxon>Sordariomycetes</taxon>
        <taxon>Sordariomycetidae</taxon>
        <taxon>Sordariales</taxon>
        <taxon>Lasiosphaeriaceae</taxon>
        <taxon>Lasiosphaeris</taxon>
    </lineage>
</organism>
<feature type="compositionally biased region" description="Pro residues" evidence="2">
    <location>
        <begin position="1090"/>
        <end position="1100"/>
    </location>
</feature>
<evidence type="ECO:0000313" key="5">
    <source>
        <dbReference type="Proteomes" id="UP001172102"/>
    </source>
</evidence>
<name>A0AA40AHV2_9PEZI</name>